<organism evidence="2">
    <name type="scientific">Physcomitrium patens</name>
    <name type="common">Spreading-leaved earth moss</name>
    <name type="synonym">Physcomitrella patens</name>
    <dbReference type="NCBI Taxonomy" id="3218"/>
    <lineage>
        <taxon>Eukaryota</taxon>
        <taxon>Viridiplantae</taxon>
        <taxon>Streptophyta</taxon>
        <taxon>Embryophyta</taxon>
        <taxon>Bryophyta</taxon>
        <taxon>Bryophytina</taxon>
        <taxon>Bryopsida</taxon>
        <taxon>Funariidae</taxon>
        <taxon>Funariales</taxon>
        <taxon>Funariaceae</taxon>
        <taxon>Physcomitrium</taxon>
    </lineage>
</organism>
<gene>
    <name evidence="3" type="primary">LOC112284604</name>
    <name evidence="2" type="ORF">PHYPA_010208</name>
</gene>
<dbReference type="RefSeq" id="XP_024380308.1">
    <property type="nucleotide sequence ID" value="XM_024524540.2"/>
</dbReference>
<evidence type="ECO:0000259" key="1">
    <source>
        <dbReference type="PROSITE" id="PS51186"/>
    </source>
</evidence>
<accession>A0A2K1KB72</accession>
<reference evidence="3" key="3">
    <citation type="submission" date="2020-12" db="UniProtKB">
        <authorList>
            <consortium name="EnsemblPlants"/>
        </authorList>
    </citation>
    <scope>IDENTIFICATION</scope>
</reference>
<dbReference type="InterPro" id="IPR016181">
    <property type="entry name" value="Acyl_CoA_acyltransferase"/>
</dbReference>
<proteinExistence type="predicted"/>
<dbReference type="PROSITE" id="PS51186">
    <property type="entry name" value="GNAT"/>
    <property type="match status" value="1"/>
</dbReference>
<dbReference type="Pfam" id="PF00583">
    <property type="entry name" value="Acetyltransf_1"/>
    <property type="match status" value="1"/>
</dbReference>
<dbReference type="EnsemblPlants" id="Pp3c7_10240V3.1">
    <property type="protein sequence ID" value="Pp3c7_10240V3.1"/>
    <property type="gene ID" value="Pp3c7_10240"/>
</dbReference>
<dbReference type="GeneID" id="112284604"/>
<dbReference type="Gramene" id="Pp3c7_10240V3.2">
    <property type="protein sequence ID" value="Pp3c7_10240V3.2"/>
    <property type="gene ID" value="Pp3c7_10240"/>
</dbReference>
<name>A0A2K1KB72_PHYPA</name>
<dbReference type="PaxDb" id="3218-PP1S87_56V6.1"/>
<evidence type="ECO:0000313" key="2">
    <source>
        <dbReference type="EMBL" id="PNR51022.1"/>
    </source>
</evidence>
<sequence>MAFSALAHGTLSFCDPVAAVPQLCARVGQHKEGSRGCVEFKSIDIFHRTVYFNREDRPSKWWLPAQEWTKDSRKGQCQCSSKPILPDKTMPSISQPSSVGAQRPLFSPTKTYIETDLTPKDKLWVIAATTRNDLFAAATLRAQIFYTYPQVESSIQGTEAIKARVANDFAVIDLLKRRVKSEYDRESKYESLGGRVKCLLAVCRQSTIETFGGSTATSSHLKPPSISSEELCSTEPLVAIGTLDVQDGTGTKASADVNLVTFQLYALANSAQQSKKQVHKAHNTSTPFSLLQPDNTLNQAYIFNVGVVKNSRRMGVGKALLLAALKVAKQMELQVLFVHVEADNHGAMALYTSSGFKVQEEEAEQLALQLRRPRRILLSFWTS</sequence>
<keyword evidence="4" id="KW-1185">Reference proteome</keyword>
<reference evidence="2 4" key="1">
    <citation type="journal article" date="2008" name="Science">
        <title>The Physcomitrella genome reveals evolutionary insights into the conquest of land by plants.</title>
        <authorList>
            <person name="Rensing S."/>
            <person name="Lang D."/>
            <person name="Zimmer A."/>
            <person name="Terry A."/>
            <person name="Salamov A."/>
            <person name="Shapiro H."/>
            <person name="Nishiyama T."/>
            <person name="Perroud P.-F."/>
            <person name="Lindquist E."/>
            <person name="Kamisugi Y."/>
            <person name="Tanahashi T."/>
            <person name="Sakakibara K."/>
            <person name="Fujita T."/>
            <person name="Oishi K."/>
            <person name="Shin-I T."/>
            <person name="Kuroki Y."/>
            <person name="Toyoda A."/>
            <person name="Suzuki Y."/>
            <person name="Hashimoto A."/>
            <person name="Yamaguchi K."/>
            <person name="Sugano A."/>
            <person name="Kohara Y."/>
            <person name="Fujiyama A."/>
            <person name="Anterola A."/>
            <person name="Aoki S."/>
            <person name="Ashton N."/>
            <person name="Barbazuk W.B."/>
            <person name="Barker E."/>
            <person name="Bennetzen J."/>
            <person name="Bezanilla M."/>
            <person name="Blankenship R."/>
            <person name="Cho S.H."/>
            <person name="Dutcher S."/>
            <person name="Estelle M."/>
            <person name="Fawcett J.A."/>
            <person name="Gundlach H."/>
            <person name="Hanada K."/>
            <person name="Heyl A."/>
            <person name="Hicks K.A."/>
            <person name="Hugh J."/>
            <person name="Lohr M."/>
            <person name="Mayer K."/>
            <person name="Melkozernov A."/>
            <person name="Murata T."/>
            <person name="Nelson D."/>
            <person name="Pils B."/>
            <person name="Prigge M."/>
            <person name="Reiss B."/>
            <person name="Renner T."/>
            <person name="Rombauts S."/>
            <person name="Rushton P."/>
            <person name="Sanderfoot A."/>
            <person name="Schween G."/>
            <person name="Shiu S.-H."/>
            <person name="Stueber K."/>
            <person name="Theodoulou F.L."/>
            <person name="Tu H."/>
            <person name="Van de Peer Y."/>
            <person name="Verrier P.J."/>
            <person name="Waters E."/>
            <person name="Wood A."/>
            <person name="Yang L."/>
            <person name="Cove D."/>
            <person name="Cuming A."/>
            <person name="Hasebe M."/>
            <person name="Lucas S."/>
            <person name="Mishler D.B."/>
            <person name="Reski R."/>
            <person name="Grigoriev I."/>
            <person name="Quatrano R.S."/>
            <person name="Boore J.L."/>
        </authorList>
    </citation>
    <scope>NUCLEOTIDE SEQUENCE [LARGE SCALE GENOMIC DNA]</scope>
    <source>
        <strain evidence="3 4">cv. Gransden 2004</strain>
    </source>
</reference>
<dbReference type="GO" id="GO:0009507">
    <property type="term" value="C:chloroplast"/>
    <property type="evidence" value="ECO:0000318"/>
    <property type="project" value="GO_Central"/>
</dbReference>
<dbReference type="GO" id="GO:0016747">
    <property type="term" value="F:acyltransferase activity, transferring groups other than amino-acyl groups"/>
    <property type="evidence" value="ECO:0007669"/>
    <property type="project" value="InterPro"/>
</dbReference>
<evidence type="ECO:0000313" key="4">
    <source>
        <dbReference type="Proteomes" id="UP000006727"/>
    </source>
</evidence>
<dbReference type="STRING" id="3218.A0A2K1KB72"/>
<protein>
    <recommendedName>
        <fullName evidence="1">N-acetyltransferase domain-containing protein</fullName>
    </recommendedName>
</protein>
<dbReference type="KEGG" id="ppp:112284604"/>
<dbReference type="SUPFAM" id="SSF55729">
    <property type="entry name" value="Acyl-CoA N-acyltransferases (Nat)"/>
    <property type="match status" value="1"/>
</dbReference>
<dbReference type="Gene3D" id="3.40.630.30">
    <property type="match status" value="1"/>
</dbReference>
<dbReference type="EnsemblPlants" id="Pp3c7_10240V3.2">
    <property type="protein sequence ID" value="Pp3c7_10240V3.2"/>
    <property type="gene ID" value="Pp3c7_10240"/>
</dbReference>
<feature type="domain" description="N-acetyltransferase" evidence="1">
    <location>
        <begin position="238"/>
        <end position="375"/>
    </location>
</feature>
<dbReference type="OrthoDB" id="41532at2759"/>
<evidence type="ECO:0000313" key="3">
    <source>
        <dbReference type="EnsemblPlants" id="Pp3c7_10240V3.1"/>
    </source>
</evidence>
<dbReference type="Gramene" id="Pp3c7_10240V3.1">
    <property type="protein sequence ID" value="Pp3c7_10240V3.1"/>
    <property type="gene ID" value="Pp3c7_10240"/>
</dbReference>
<dbReference type="AlphaFoldDB" id="A0A2K1KB72"/>
<dbReference type="InterPro" id="IPR000182">
    <property type="entry name" value="GNAT_dom"/>
</dbReference>
<reference evidence="2 4" key="2">
    <citation type="journal article" date="2018" name="Plant J.">
        <title>The Physcomitrella patens chromosome-scale assembly reveals moss genome structure and evolution.</title>
        <authorList>
            <person name="Lang D."/>
            <person name="Ullrich K.K."/>
            <person name="Murat F."/>
            <person name="Fuchs J."/>
            <person name="Jenkins J."/>
            <person name="Haas F.B."/>
            <person name="Piednoel M."/>
            <person name="Gundlach H."/>
            <person name="Van Bel M."/>
            <person name="Meyberg R."/>
            <person name="Vives C."/>
            <person name="Morata J."/>
            <person name="Symeonidi A."/>
            <person name="Hiss M."/>
            <person name="Muchero W."/>
            <person name="Kamisugi Y."/>
            <person name="Saleh O."/>
            <person name="Blanc G."/>
            <person name="Decker E.L."/>
            <person name="van Gessel N."/>
            <person name="Grimwood J."/>
            <person name="Hayes R.D."/>
            <person name="Graham S.W."/>
            <person name="Gunter L.E."/>
            <person name="McDaniel S.F."/>
            <person name="Hoernstein S.N.W."/>
            <person name="Larsson A."/>
            <person name="Li F.W."/>
            <person name="Perroud P.F."/>
            <person name="Phillips J."/>
            <person name="Ranjan P."/>
            <person name="Rokshar D.S."/>
            <person name="Rothfels C.J."/>
            <person name="Schneider L."/>
            <person name="Shu S."/>
            <person name="Stevenson D.W."/>
            <person name="Thummler F."/>
            <person name="Tillich M."/>
            <person name="Villarreal Aguilar J.C."/>
            <person name="Widiez T."/>
            <person name="Wong G.K."/>
            <person name="Wymore A."/>
            <person name="Zhang Y."/>
            <person name="Zimmer A.D."/>
            <person name="Quatrano R.S."/>
            <person name="Mayer K.F.X."/>
            <person name="Goodstein D."/>
            <person name="Casacuberta J.M."/>
            <person name="Vandepoele K."/>
            <person name="Reski R."/>
            <person name="Cuming A.C."/>
            <person name="Tuskan G.A."/>
            <person name="Maumus F."/>
            <person name="Salse J."/>
            <person name="Schmutz J."/>
            <person name="Rensing S.A."/>
        </authorList>
    </citation>
    <scope>NUCLEOTIDE SEQUENCE [LARGE SCALE GENOMIC DNA]</scope>
    <source>
        <strain evidence="3 4">cv. Gransden 2004</strain>
    </source>
</reference>
<dbReference type="EMBL" id="ABEU02000007">
    <property type="protein sequence ID" value="PNR51022.1"/>
    <property type="molecule type" value="Genomic_DNA"/>
</dbReference>
<dbReference type="Proteomes" id="UP000006727">
    <property type="component" value="Chromosome 7"/>
</dbReference>
<dbReference type="PANTHER" id="PTHR47876:SF2">
    <property type="entry name" value="GCN5-RELATED N-ACETYLTRANSFERASE 7, CHLOROPLASTIC"/>
    <property type="match status" value="1"/>
</dbReference>
<dbReference type="PANTHER" id="PTHR47876">
    <property type="entry name" value="OS08G0260000 PROTEIN"/>
    <property type="match status" value="1"/>
</dbReference>
<dbReference type="RefSeq" id="XP_024380307.1">
    <property type="nucleotide sequence ID" value="XM_024524539.2"/>
</dbReference>